<keyword evidence="1" id="KW-1133">Transmembrane helix</keyword>
<dbReference type="EMBL" id="LANX01000001">
    <property type="protein sequence ID" value="KJV69533.1"/>
    <property type="molecule type" value="Genomic_DNA"/>
</dbReference>
<comment type="caution">
    <text evidence="2">The sequence shown here is derived from an EMBL/GenBank/DDBJ whole genome shotgun (WGS) entry which is preliminary data.</text>
</comment>
<organism evidence="2 3">
    <name type="scientific">Candidatus Neoehrlichia procyonis str. RAC413</name>
    <dbReference type="NCBI Taxonomy" id="1359163"/>
    <lineage>
        <taxon>Bacteria</taxon>
        <taxon>Pseudomonadati</taxon>
        <taxon>Pseudomonadota</taxon>
        <taxon>Alphaproteobacteria</taxon>
        <taxon>Rickettsiales</taxon>
        <taxon>Anaplasmataceae</taxon>
        <taxon>Candidatus Neoehrlichia</taxon>
    </lineage>
</organism>
<sequence>MKNIDHKILRQKNVSDLVDDQKIKLNIMSRMLDNISKSTNDNIKTFKNVYFLEKEEIIFAAYYLVSDHSNNDLYITVQLPNGNTNTFKINDMPIDKSVENYSPEILFDNKSEFLACVFIEKKLHMQQNANALFLKMYKFDVNNSVLLSHVRKIELNSYVKNSSVIYKYPIIIRQNDKGDFFVIAKTLKDKRAGIGDKIYVMWKIKDNNFEMVVPRSRNNDVRSYYLFKVVGYSNGKEEDNLIISLSSNSSKLNVTYVGNYLENYKFFSKIYRSSINYVGIKQSEDCLISKYRCIIDSNVVKIPQSHINLVKSVDVGDNVHIIYIGDIYNKDLSHTTKQLAIIANYGDAAQSVIYDITNFQEDVNALYVKYVNNDIIVTVIFNSKITVYKVYADDLLHGKINSIMVFNININSINSFVDLYRIIDGQDLLSKKSKILSNSVITSVMDIDGIVKATTKMIMHEYEDYKDPTLDYDSNHNKNDTSVYMDQKNSSVSIMPIIYNDTSNVTNPVKHYTIINTSTLNKTMESMDNVVVSDTTSQEYSVTFNNNDSISDNVTDVIKIKNDVDFSHSDTIAFNNFVTSTGSLLMNKNVKNTSVNGVTKKNIDNEEKLHYRKTQRAHNISNQNNILLPFNNSTSILNSAKAEDLIQNISRNDTSKPNNTLLLAAGIAAPLFFLIVITFMVVFRYVRHKRGHHRIIDMDDIPMNEGRELYYIDVESAIDRLSEELL</sequence>
<gene>
    <name evidence="2" type="ORF">NLO413_0926</name>
</gene>
<evidence type="ECO:0000313" key="3">
    <source>
        <dbReference type="Proteomes" id="UP000033562"/>
    </source>
</evidence>
<dbReference type="STRING" id="1359163.NLO413_0926"/>
<keyword evidence="1" id="KW-0812">Transmembrane</keyword>
<feature type="transmembrane region" description="Helical" evidence="1">
    <location>
        <begin position="661"/>
        <end position="686"/>
    </location>
</feature>
<keyword evidence="1" id="KW-0472">Membrane</keyword>
<dbReference type="AlphaFoldDB" id="A0A0F3NN91"/>
<dbReference type="Proteomes" id="UP000033562">
    <property type="component" value="Unassembled WGS sequence"/>
</dbReference>
<keyword evidence="3" id="KW-1185">Reference proteome</keyword>
<protein>
    <submittedName>
        <fullName evidence="2">Uncharacterized protein</fullName>
    </submittedName>
</protein>
<accession>A0A0F3NN91</accession>
<reference evidence="2 3" key="1">
    <citation type="submission" date="2015-02" db="EMBL/GenBank/DDBJ databases">
        <title>Genome Sequencing of Rickettsiales.</title>
        <authorList>
            <person name="Daugherty S.C."/>
            <person name="Su Q."/>
            <person name="Abolude K."/>
            <person name="Beier-Sexton M."/>
            <person name="Carlyon J.A."/>
            <person name="Carter R."/>
            <person name="Day N.P."/>
            <person name="Dumler S.J."/>
            <person name="Dyachenko V."/>
            <person name="Godinez A."/>
            <person name="Kurtti T.J."/>
            <person name="Lichay M."/>
            <person name="Mullins K.E."/>
            <person name="Ott S."/>
            <person name="Pappas-Brown V."/>
            <person name="Paris D.H."/>
            <person name="Patel P."/>
            <person name="Richards A.L."/>
            <person name="Sadzewicz L."/>
            <person name="Sears K."/>
            <person name="Seidman D."/>
            <person name="Sengamalay N."/>
            <person name="Stenos J."/>
            <person name="Tallon L.J."/>
            <person name="Vincent G."/>
            <person name="Fraser C.M."/>
            <person name="Munderloh U."/>
            <person name="Dunning-Hotopp J.C."/>
        </authorList>
    </citation>
    <scope>NUCLEOTIDE SEQUENCE [LARGE SCALE GENOMIC DNA]</scope>
    <source>
        <strain evidence="2 3">RAC413</strain>
    </source>
</reference>
<evidence type="ECO:0000256" key="1">
    <source>
        <dbReference type="SAM" id="Phobius"/>
    </source>
</evidence>
<evidence type="ECO:0000313" key="2">
    <source>
        <dbReference type="EMBL" id="KJV69533.1"/>
    </source>
</evidence>
<name>A0A0F3NN91_9RICK</name>
<dbReference type="RefSeq" id="WP_045809220.1">
    <property type="nucleotide sequence ID" value="NZ_LANX01000001.1"/>
</dbReference>
<proteinExistence type="predicted"/>